<proteinExistence type="predicted"/>
<protein>
    <submittedName>
        <fullName evidence="1">Uncharacterized protein</fullName>
    </submittedName>
</protein>
<sequence length="42" mass="4914">MICVNRMTFSISRIRGFFRDKVKSNPNLKVDSASPKQRILRC</sequence>
<reference evidence="1" key="1">
    <citation type="submission" date="2014-05" db="EMBL/GenBank/DDBJ databases">
        <authorList>
            <person name="Chronopoulou M."/>
        </authorList>
    </citation>
    <scope>NUCLEOTIDE SEQUENCE</scope>
    <source>
        <tissue evidence="1">Whole organism</tissue>
    </source>
</reference>
<dbReference type="EMBL" id="HACA01013817">
    <property type="protein sequence ID" value="CDW31178.1"/>
    <property type="molecule type" value="Transcribed_RNA"/>
</dbReference>
<evidence type="ECO:0000313" key="1">
    <source>
        <dbReference type="EMBL" id="CDW31178.1"/>
    </source>
</evidence>
<accession>A0A0K2TYU7</accession>
<name>A0A0K2TYU7_LEPSM</name>
<organism evidence="1">
    <name type="scientific">Lepeophtheirus salmonis</name>
    <name type="common">Salmon louse</name>
    <name type="synonym">Caligus salmonis</name>
    <dbReference type="NCBI Taxonomy" id="72036"/>
    <lineage>
        <taxon>Eukaryota</taxon>
        <taxon>Metazoa</taxon>
        <taxon>Ecdysozoa</taxon>
        <taxon>Arthropoda</taxon>
        <taxon>Crustacea</taxon>
        <taxon>Multicrustacea</taxon>
        <taxon>Hexanauplia</taxon>
        <taxon>Copepoda</taxon>
        <taxon>Siphonostomatoida</taxon>
        <taxon>Caligidae</taxon>
        <taxon>Lepeophtheirus</taxon>
    </lineage>
</organism>
<dbReference type="AlphaFoldDB" id="A0A0K2TYU7"/>